<evidence type="ECO:0000313" key="2">
    <source>
        <dbReference type="Proteomes" id="UP000028091"/>
    </source>
</evidence>
<dbReference type="EMBL" id="JOTP01000008">
    <property type="protein sequence ID" value="KEP26592.1"/>
    <property type="molecule type" value="Genomic_DNA"/>
</dbReference>
<accession>A0A081LBG6</accession>
<gene>
    <name evidence="1" type="ORF">BA70_18545</name>
</gene>
<name>A0A081LBG6_9BACI</name>
<evidence type="ECO:0000313" key="1">
    <source>
        <dbReference type="EMBL" id="KEP26592.1"/>
    </source>
</evidence>
<dbReference type="AlphaFoldDB" id="A0A081LBG6"/>
<proteinExistence type="predicted"/>
<protein>
    <submittedName>
        <fullName evidence="1">Uncharacterized protein</fullName>
    </submittedName>
</protein>
<reference evidence="1 2" key="1">
    <citation type="submission" date="2012-09" db="EMBL/GenBank/DDBJ databases">
        <title>Genome Sequence of Bacillus sp. DW5-4.</title>
        <authorList>
            <person name="Lai Q."/>
            <person name="Liu Y."/>
            <person name="Shao Z."/>
        </authorList>
    </citation>
    <scope>NUCLEOTIDE SEQUENCE [LARGE SCALE GENOMIC DNA]</scope>
    <source>
        <strain evidence="1 2">DW5-4</strain>
    </source>
</reference>
<sequence>MRKENDNMKYAIPYDHLEEELVTEGTMYTLELSKLLFHFKKVKESANKYRLELSDEDFKRFFRLHVSGVDIDWIMHIISTYEKSFTDTLVQYITG</sequence>
<keyword evidence="2" id="KW-1185">Reference proteome</keyword>
<organism evidence="1 2">
    <name type="scientific">Bacillus zhangzhouensis</name>
    <dbReference type="NCBI Taxonomy" id="1178540"/>
    <lineage>
        <taxon>Bacteria</taxon>
        <taxon>Bacillati</taxon>
        <taxon>Bacillota</taxon>
        <taxon>Bacilli</taxon>
        <taxon>Bacillales</taxon>
        <taxon>Bacillaceae</taxon>
        <taxon>Bacillus</taxon>
    </lineage>
</organism>
<dbReference type="Proteomes" id="UP000028091">
    <property type="component" value="Unassembled WGS sequence"/>
</dbReference>
<comment type="caution">
    <text evidence="1">The sequence shown here is derived from an EMBL/GenBank/DDBJ whole genome shotgun (WGS) entry which is preliminary data.</text>
</comment>